<evidence type="ECO:0000256" key="17">
    <source>
        <dbReference type="ARBA" id="ARBA00031026"/>
    </source>
</evidence>
<comment type="function">
    <text evidence="2 19">Cell wall formation.</text>
</comment>
<dbReference type="InterPro" id="IPR016167">
    <property type="entry name" value="FAD-bd_PCMH_sub1"/>
</dbReference>
<keyword evidence="8 19" id="KW-0132">Cell division</keyword>
<feature type="active site" evidence="19">
    <location>
        <position position="297"/>
    </location>
</feature>
<keyword evidence="9 19" id="KW-0285">Flavoprotein</keyword>
<dbReference type="InterPro" id="IPR003170">
    <property type="entry name" value="MurB"/>
</dbReference>
<reference evidence="22 23" key="1">
    <citation type="submission" date="2024-07" db="EMBL/GenBank/DDBJ databases">
        <title>Description of Labrys sedimenti sp. nov., isolated from a diclofenac-degrading enrichment culture.</title>
        <authorList>
            <person name="Tancsics A."/>
            <person name="Csepanyi A."/>
        </authorList>
    </citation>
    <scope>NUCLEOTIDE SEQUENCE [LARGE SCALE GENOMIC DNA]</scope>
    <source>
        <strain evidence="22 23">LMG 23578</strain>
    </source>
</reference>
<dbReference type="InterPro" id="IPR006094">
    <property type="entry name" value="Oxid_FAD_bind_N"/>
</dbReference>
<evidence type="ECO:0000256" key="9">
    <source>
        <dbReference type="ARBA" id="ARBA00022630"/>
    </source>
</evidence>
<keyword evidence="12 19" id="KW-0133">Cell shape</keyword>
<comment type="pathway">
    <text evidence="4 19">Cell wall biogenesis; peptidoglycan biosynthesis.</text>
</comment>
<evidence type="ECO:0000259" key="21">
    <source>
        <dbReference type="PROSITE" id="PS51387"/>
    </source>
</evidence>
<evidence type="ECO:0000256" key="2">
    <source>
        <dbReference type="ARBA" id="ARBA00003921"/>
    </source>
</evidence>
<evidence type="ECO:0000256" key="8">
    <source>
        <dbReference type="ARBA" id="ARBA00022618"/>
    </source>
</evidence>
<evidence type="ECO:0000256" key="10">
    <source>
        <dbReference type="ARBA" id="ARBA00022827"/>
    </source>
</evidence>
<keyword evidence="7 19" id="KW-0963">Cytoplasm</keyword>
<protein>
    <recommendedName>
        <fullName evidence="6 19">UDP-N-acetylenolpyruvoylglucosamine reductase</fullName>
        <ecNumber evidence="5 19">1.3.1.98</ecNumber>
    </recommendedName>
    <alternativeName>
        <fullName evidence="17 19">UDP-N-acetylmuramate dehydrogenase</fullName>
    </alternativeName>
</protein>
<name>A0ABV3PHH8_9HYPH</name>
<organism evidence="22 23">
    <name type="scientific">Labrys neptuniae</name>
    <dbReference type="NCBI Taxonomy" id="376174"/>
    <lineage>
        <taxon>Bacteria</taxon>
        <taxon>Pseudomonadati</taxon>
        <taxon>Pseudomonadota</taxon>
        <taxon>Alphaproteobacteria</taxon>
        <taxon>Hyphomicrobiales</taxon>
        <taxon>Xanthobacteraceae</taxon>
        <taxon>Labrys</taxon>
    </lineage>
</organism>
<keyword evidence="14 19" id="KW-0560">Oxidoreductase</keyword>
<dbReference type="InterPro" id="IPR011601">
    <property type="entry name" value="MurB_C"/>
</dbReference>
<evidence type="ECO:0000256" key="20">
    <source>
        <dbReference type="SAM" id="MobiDB-lite"/>
    </source>
</evidence>
<comment type="catalytic activity">
    <reaction evidence="18 19">
        <text>UDP-N-acetyl-alpha-D-muramate + NADP(+) = UDP-N-acetyl-3-O-(1-carboxyvinyl)-alpha-D-glucosamine + NADPH + H(+)</text>
        <dbReference type="Rhea" id="RHEA:12248"/>
        <dbReference type="ChEBI" id="CHEBI:15378"/>
        <dbReference type="ChEBI" id="CHEBI:57783"/>
        <dbReference type="ChEBI" id="CHEBI:58349"/>
        <dbReference type="ChEBI" id="CHEBI:68483"/>
        <dbReference type="ChEBI" id="CHEBI:70757"/>
        <dbReference type="EC" id="1.3.1.98"/>
    </reaction>
</comment>
<dbReference type="Gene3D" id="3.30.43.10">
    <property type="entry name" value="Uridine Diphospho-n-acetylenolpyruvylglucosamine Reductase, domain 2"/>
    <property type="match status" value="1"/>
</dbReference>
<sequence length="305" mass="31823">MTFPDLIPSLRPLMPGLRGTLEANAPMAPLSWFRTGGPAQLLFTPVDEEDLAQFMAGLPAQTPWMVVGLGSNLLVRDGGVEGVVIRLGKGFGAIAVDGLAITAGAGAPDVKVARAAAEAGIQGLSFLRGIPGAIGGALRMNGGAYGGETKDVFASARAVGRDGSILIYDAPAMGFSYRRCAVPTDVVFTQATFRGKPGDREVILAEMQKITEARSSSQPVNTRTGGSTFKNPPGHSAWKLVDEAGCRGLTVGGAQVSPMHTNFLVNLGTASSADIEALGETVRERVRNHAGIELEWEIKRVGRAA</sequence>
<dbReference type="SUPFAM" id="SSF56176">
    <property type="entry name" value="FAD-binding/transporter-associated domain-like"/>
    <property type="match status" value="1"/>
</dbReference>
<gene>
    <name evidence="19 22" type="primary">murB</name>
    <name evidence="22" type="ORF">ABXS05_05855</name>
</gene>
<feature type="active site" description="Proton donor" evidence="19">
    <location>
        <position position="227"/>
    </location>
</feature>
<feature type="active site" evidence="19">
    <location>
        <position position="178"/>
    </location>
</feature>
<dbReference type="Gene3D" id="3.30.465.10">
    <property type="match status" value="1"/>
</dbReference>
<dbReference type="InterPro" id="IPR036318">
    <property type="entry name" value="FAD-bd_PCMH-like_sf"/>
</dbReference>
<evidence type="ECO:0000256" key="5">
    <source>
        <dbReference type="ARBA" id="ARBA00012518"/>
    </source>
</evidence>
<dbReference type="GO" id="GO:0008762">
    <property type="term" value="F:UDP-N-acetylmuramate dehydrogenase activity"/>
    <property type="evidence" value="ECO:0007669"/>
    <property type="project" value="UniProtKB-EC"/>
</dbReference>
<dbReference type="Proteomes" id="UP001555786">
    <property type="component" value="Unassembled WGS sequence"/>
</dbReference>
<evidence type="ECO:0000256" key="4">
    <source>
        <dbReference type="ARBA" id="ARBA00004752"/>
    </source>
</evidence>
<dbReference type="InterPro" id="IPR016169">
    <property type="entry name" value="FAD-bd_PCMH_sub2"/>
</dbReference>
<comment type="subcellular location">
    <subcellularLocation>
        <location evidence="3 19">Cytoplasm</location>
    </subcellularLocation>
</comment>
<evidence type="ECO:0000256" key="14">
    <source>
        <dbReference type="ARBA" id="ARBA00023002"/>
    </source>
</evidence>
<dbReference type="InterPro" id="IPR016166">
    <property type="entry name" value="FAD-bd_PCMH"/>
</dbReference>
<dbReference type="PROSITE" id="PS51387">
    <property type="entry name" value="FAD_PCMH"/>
    <property type="match status" value="1"/>
</dbReference>
<proteinExistence type="inferred from homology"/>
<keyword evidence="11 19" id="KW-0521">NADP</keyword>
<evidence type="ECO:0000313" key="22">
    <source>
        <dbReference type="EMBL" id="MEW9305050.1"/>
    </source>
</evidence>
<feature type="compositionally biased region" description="Polar residues" evidence="20">
    <location>
        <begin position="213"/>
        <end position="230"/>
    </location>
</feature>
<evidence type="ECO:0000313" key="23">
    <source>
        <dbReference type="Proteomes" id="UP001555786"/>
    </source>
</evidence>
<dbReference type="SUPFAM" id="SSF56194">
    <property type="entry name" value="Uridine diphospho-N-Acetylenolpyruvylglucosamine reductase, MurB, C-terminal domain"/>
    <property type="match status" value="1"/>
</dbReference>
<evidence type="ECO:0000256" key="3">
    <source>
        <dbReference type="ARBA" id="ARBA00004496"/>
    </source>
</evidence>
<dbReference type="PANTHER" id="PTHR21071:SF4">
    <property type="entry name" value="UDP-N-ACETYLENOLPYRUVOYLGLUCOSAMINE REDUCTASE"/>
    <property type="match status" value="1"/>
</dbReference>
<dbReference type="NCBIfam" id="NF010480">
    <property type="entry name" value="PRK13905.1"/>
    <property type="match status" value="1"/>
</dbReference>
<dbReference type="HAMAP" id="MF_00037">
    <property type="entry name" value="MurB"/>
    <property type="match status" value="1"/>
</dbReference>
<evidence type="ECO:0000256" key="15">
    <source>
        <dbReference type="ARBA" id="ARBA00023306"/>
    </source>
</evidence>
<evidence type="ECO:0000256" key="16">
    <source>
        <dbReference type="ARBA" id="ARBA00023316"/>
    </source>
</evidence>
<evidence type="ECO:0000256" key="19">
    <source>
        <dbReference type="HAMAP-Rule" id="MF_00037"/>
    </source>
</evidence>
<feature type="region of interest" description="Disordered" evidence="20">
    <location>
        <begin position="213"/>
        <end position="234"/>
    </location>
</feature>
<evidence type="ECO:0000256" key="11">
    <source>
        <dbReference type="ARBA" id="ARBA00022857"/>
    </source>
</evidence>
<comment type="cofactor">
    <cofactor evidence="1 19">
        <name>FAD</name>
        <dbReference type="ChEBI" id="CHEBI:57692"/>
    </cofactor>
</comment>
<dbReference type="Gene3D" id="3.90.78.10">
    <property type="entry name" value="UDP-N-acetylenolpyruvoylglucosamine reductase, C-terminal domain"/>
    <property type="match status" value="1"/>
</dbReference>
<keyword evidence="23" id="KW-1185">Reference proteome</keyword>
<dbReference type="EC" id="1.3.1.98" evidence="5 19"/>
<evidence type="ECO:0000256" key="6">
    <source>
        <dbReference type="ARBA" id="ARBA00015188"/>
    </source>
</evidence>
<dbReference type="Pfam" id="PF02873">
    <property type="entry name" value="MurB_C"/>
    <property type="match status" value="1"/>
</dbReference>
<comment type="similarity">
    <text evidence="19">Belongs to the MurB family.</text>
</comment>
<feature type="domain" description="FAD-binding PCMH-type" evidence="21">
    <location>
        <begin position="34"/>
        <end position="198"/>
    </location>
</feature>
<keyword evidence="16 19" id="KW-0961">Cell wall biogenesis/degradation</keyword>
<dbReference type="InterPro" id="IPR036635">
    <property type="entry name" value="MurB_C_sf"/>
</dbReference>
<evidence type="ECO:0000256" key="13">
    <source>
        <dbReference type="ARBA" id="ARBA00022984"/>
    </source>
</evidence>
<evidence type="ECO:0000256" key="18">
    <source>
        <dbReference type="ARBA" id="ARBA00048914"/>
    </source>
</evidence>
<comment type="caution">
    <text evidence="22">The sequence shown here is derived from an EMBL/GenBank/DDBJ whole genome shotgun (WGS) entry which is preliminary data.</text>
</comment>
<evidence type="ECO:0000256" key="1">
    <source>
        <dbReference type="ARBA" id="ARBA00001974"/>
    </source>
</evidence>
<dbReference type="RefSeq" id="WP_367623228.1">
    <property type="nucleotide sequence ID" value="NZ_JBFNQD010000001.1"/>
</dbReference>
<keyword evidence="15 19" id="KW-0131">Cell cycle</keyword>
<keyword evidence="13 19" id="KW-0573">Peptidoglycan synthesis</keyword>
<dbReference type="PANTHER" id="PTHR21071">
    <property type="entry name" value="UDP-N-ACETYLENOLPYRUVOYLGLUCOSAMINE REDUCTASE"/>
    <property type="match status" value="1"/>
</dbReference>
<dbReference type="EMBL" id="JBFNQD010000001">
    <property type="protein sequence ID" value="MEW9305050.1"/>
    <property type="molecule type" value="Genomic_DNA"/>
</dbReference>
<dbReference type="NCBIfam" id="TIGR00179">
    <property type="entry name" value="murB"/>
    <property type="match status" value="1"/>
</dbReference>
<accession>A0ABV3PHH8</accession>
<keyword evidence="10 19" id="KW-0274">FAD</keyword>
<evidence type="ECO:0000256" key="12">
    <source>
        <dbReference type="ARBA" id="ARBA00022960"/>
    </source>
</evidence>
<evidence type="ECO:0000256" key="7">
    <source>
        <dbReference type="ARBA" id="ARBA00022490"/>
    </source>
</evidence>
<dbReference type="Pfam" id="PF01565">
    <property type="entry name" value="FAD_binding_4"/>
    <property type="match status" value="1"/>
</dbReference>